<reference evidence="1 2" key="1">
    <citation type="journal article" date="2015" name="PLoS ONE">
        <title>Rice-Infecting Pseudomonas Genomes Are Highly Accessorized and Harbor Multiple Putative Virulence Mechanisms to Cause Sheath Brown Rot.</title>
        <authorList>
            <person name="Quibod I.L."/>
            <person name="Grande G."/>
            <person name="Oreiro E.G."/>
            <person name="Borja F.N."/>
            <person name="Dossa G.S."/>
            <person name="Mauleon R."/>
            <person name="Cruz C.V."/>
            <person name="Oliva R."/>
        </authorList>
    </citation>
    <scope>NUCLEOTIDE SEQUENCE [LARGE SCALE GENOMIC DNA]</scope>
    <source>
        <strain evidence="1 2">IRRI 6609</strain>
    </source>
</reference>
<organism evidence="1 2">
    <name type="scientific">Pseudomonas asplenii</name>
    <dbReference type="NCBI Taxonomy" id="53407"/>
    <lineage>
        <taxon>Bacteria</taxon>
        <taxon>Pseudomonadati</taxon>
        <taxon>Pseudomonadota</taxon>
        <taxon>Gammaproteobacteria</taxon>
        <taxon>Pseudomonadales</taxon>
        <taxon>Pseudomonadaceae</taxon>
        <taxon>Pseudomonas</taxon>
    </lineage>
</organism>
<evidence type="ECO:0000313" key="1">
    <source>
        <dbReference type="EMBL" id="KPA91053.1"/>
    </source>
</evidence>
<dbReference type="Gene3D" id="1.10.3210.10">
    <property type="entry name" value="Hypothetical protein af1432"/>
    <property type="match status" value="1"/>
</dbReference>
<keyword evidence="2" id="KW-1185">Reference proteome</keyword>
<dbReference type="OrthoDB" id="1099791at2"/>
<name>A0A0N1J619_9PSED</name>
<dbReference type="AlphaFoldDB" id="A0A0N1J619"/>
<dbReference type="RefSeq" id="WP_054062800.1">
    <property type="nucleotide sequence ID" value="NZ_JSYZ01000008.1"/>
</dbReference>
<accession>A0A0N1J619</accession>
<evidence type="ECO:0000313" key="2">
    <source>
        <dbReference type="Proteomes" id="UP000037931"/>
    </source>
</evidence>
<gene>
    <name evidence="1" type="ORF">PF66_02391</name>
</gene>
<protein>
    <recommendedName>
        <fullName evidence="3">Phosphohydrolase</fullName>
    </recommendedName>
</protein>
<dbReference type="Proteomes" id="UP000037931">
    <property type="component" value="Unassembled WGS sequence"/>
</dbReference>
<evidence type="ECO:0008006" key="3">
    <source>
        <dbReference type="Google" id="ProtNLM"/>
    </source>
</evidence>
<dbReference type="PATRIC" id="fig|50340.43.peg.5776"/>
<sequence length="184" mass="21041">MSRILTHTGKSFDVLAPQVDMIDPRDISHALAHLCRWNGYTRVFYSVAQHSCMVADLVPPEFKLAALLHDATKAYIGDLPRPIKRAMPEYQRMEHVLWLRICQRFDLPLAVTTVLPDPIKHADQVALATEHRDLLPPDTAISDALSNIEPQVERIRPWSATEARLTFHQRLMDQLAIEHRRKAA</sequence>
<proteinExistence type="predicted"/>
<dbReference type="STRING" id="50340.PF66_02391"/>
<dbReference type="EMBL" id="JSYZ01000008">
    <property type="protein sequence ID" value="KPA91053.1"/>
    <property type="molecule type" value="Genomic_DNA"/>
</dbReference>
<dbReference type="SUPFAM" id="SSF109604">
    <property type="entry name" value="HD-domain/PDEase-like"/>
    <property type="match status" value="1"/>
</dbReference>
<comment type="caution">
    <text evidence="1">The sequence shown here is derived from an EMBL/GenBank/DDBJ whole genome shotgun (WGS) entry which is preliminary data.</text>
</comment>